<sequence>MKPPTTFRGILSVLLLHGVLLNSIDKGGAQKSLAVCLTPSLLPQSMYSNSLHQDPCLVGAWLWGVCGGQVTIGAIKPGVTYMTPGQMGPNSCICSSVWYAVMAACTLCQNGTNVNWQTWVSGCATGEVSVGTFPYSIPAGLAVPAWAYVDVTKTGTFDLNNALELAKGPESTAVPSASATSSGSSNATSTASTSSTSTSTGVPSLPSVSSSSSSSSAPYIIAAAIGGVLALALGGWYWYRRRTRSGSSGGDYSRLGMPMNEQHFNFVVSQKVFGDDDETSMKSRKTPLKATESFELPDFSPTANAAPGASGPASPSVVSSPPPIHQPRASTPLTSPWSKYGAAASPRPSSFFASPTSNDFHEPDAYTYRDVEQGGHYADPTSPPAGMDVPGPSTPQSSARRFNMGFENPSSSVATPQLNSAPLDDAASIGSSHFSIISARPQSAQAPYSQGSSAPVATPGVPGLKYPSPPDTVPSDAEHDHDDYDANSIHPTFLSLNSRVR</sequence>
<feature type="region of interest" description="Disordered" evidence="1">
    <location>
        <begin position="173"/>
        <end position="214"/>
    </location>
</feature>
<feature type="signal peptide" evidence="3">
    <location>
        <begin position="1"/>
        <end position="29"/>
    </location>
</feature>
<evidence type="ECO:0000256" key="2">
    <source>
        <dbReference type="SAM" id="Phobius"/>
    </source>
</evidence>
<name>A0A067PTK2_9AGAM</name>
<feature type="compositionally biased region" description="Polar residues" evidence="1">
    <location>
        <begin position="408"/>
        <end position="420"/>
    </location>
</feature>
<evidence type="ECO:0000256" key="3">
    <source>
        <dbReference type="SAM" id="SignalP"/>
    </source>
</evidence>
<keyword evidence="2" id="KW-0812">Transmembrane</keyword>
<dbReference type="HOGENOM" id="CLU_544067_0_0_1"/>
<evidence type="ECO:0000313" key="5">
    <source>
        <dbReference type="Proteomes" id="UP000027265"/>
    </source>
</evidence>
<gene>
    <name evidence="4" type="ORF">JAAARDRAFT_38291</name>
</gene>
<evidence type="ECO:0000313" key="4">
    <source>
        <dbReference type="EMBL" id="KDQ54612.1"/>
    </source>
</evidence>
<reference evidence="5" key="1">
    <citation type="journal article" date="2014" name="Proc. Natl. Acad. Sci. U.S.A.">
        <title>Extensive sampling of basidiomycete genomes demonstrates inadequacy of the white-rot/brown-rot paradigm for wood decay fungi.</title>
        <authorList>
            <person name="Riley R."/>
            <person name="Salamov A.A."/>
            <person name="Brown D.W."/>
            <person name="Nagy L.G."/>
            <person name="Floudas D."/>
            <person name="Held B.W."/>
            <person name="Levasseur A."/>
            <person name="Lombard V."/>
            <person name="Morin E."/>
            <person name="Otillar R."/>
            <person name="Lindquist E.A."/>
            <person name="Sun H."/>
            <person name="LaButti K.M."/>
            <person name="Schmutz J."/>
            <person name="Jabbour D."/>
            <person name="Luo H."/>
            <person name="Baker S.E."/>
            <person name="Pisabarro A.G."/>
            <person name="Walton J.D."/>
            <person name="Blanchette R.A."/>
            <person name="Henrissat B."/>
            <person name="Martin F."/>
            <person name="Cullen D."/>
            <person name="Hibbett D.S."/>
            <person name="Grigoriev I.V."/>
        </authorList>
    </citation>
    <scope>NUCLEOTIDE SEQUENCE [LARGE SCALE GENOMIC DNA]</scope>
    <source>
        <strain evidence="5">MUCL 33604</strain>
    </source>
</reference>
<evidence type="ECO:0000256" key="1">
    <source>
        <dbReference type="SAM" id="MobiDB-lite"/>
    </source>
</evidence>
<feature type="compositionally biased region" description="Low complexity" evidence="1">
    <location>
        <begin position="342"/>
        <end position="355"/>
    </location>
</feature>
<dbReference type="AlphaFoldDB" id="A0A067PTK2"/>
<keyword evidence="5" id="KW-1185">Reference proteome</keyword>
<keyword evidence="2" id="KW-1133">Transmembrane helix</keyword>
<dbReference type="InParanoid" id="A0A067PTK2"/>
<feature type="compositionally biased region" description="Low complexity" evidence="1">
    <location>
        <begin position="300"/>
        <end position="319"/>
    </location>
</feature>
<organism evidence="4 5">
    <name type="scientific">Jaapia argillacea MUCL 33604</name>
    <dbReference type="NCBI Taxonomy" id="933084"/>
    <lineage>
        <taxon>Eukaryota</taxon>
        <taxon>Fungi</taxon>
        <taxon>Dikarya</taxon>
        <taxon>Basidiomycota</taxon>
        <taxon>Agaricomycotina</taxon>
        <taxon>Agaricomycetes</taxon>
        <taxon>Agaricomycetidae</taxon>
        <taxon>Jaapiales</taxon>
        <taxon>Jaapiaceae</taxon>
        <taxon>Jaapia</taxon>
    </lineage>
</organism>
<dbReference type="EMBL" id="KL197728">
    <property type="protein sequence ID" value="KDQ54612.1"/>
    <property type="molecule type" value="Genomic_DNA"/>
</dbReference>
<feature type="chain" id="PRO_5001647764" evidence="3">
    <location>
        <begin position="30"/>
        <end position="501"/>
    </location>
</feature>
<feature type="compositionally biased region" description="Polar residues" evidence="1">
    <location>
        <begin position="328"/>
        <end position="337"/>
    </location>
</feature>
<dbReference type="OrthoDB" id="3174084at2759"/>
<feature type="compositionally biased region" description="Basic and acidic residues" evidence="1">
    <location>
        <begin position="359"/>
        <end position="373"/>
    </location>
</feature>
<keyword evidence="3" id="KW-0732">Signal</keyword>
<feature type="transmembrane region" description="Helical" evidence="2">
    <location>
        <begin position="219"/>
        <end position="239"/>
    </location>
</feature>
<dbReference type="Proteomes" id="UP000027265">
    <property type="component" value="Unassembled WGS sequence"/>
</dbReference>
<proteinExistence type="predicted"/>
<feature type="compositionally biased region" description="Polar residues" evidence="1">
    <location>
        <begin position="429"/>
        <end position="455"/>
    </location>
</feature>
<protein>
    <submittedName>
        <fullName evidence="4">Uncharacterized protein</fullName>
    </submittedName>
</protein>
<feature type="region of interest" description="Disordered" evidence="1">
    <location>
        <begin position="275"/>
        <end position="501"/>
    </location>
</feature>
<keyword evidence="2" id="KW-0472">Membrane</keyword>
<dbReference type="STRING" id="933084.A0A067PTK2"/>
<accession>A0A067PTK2</accession>